<protein>
    <submittedName>
        <fullName evidence="3">Uncharacterized protein</fullName>
    </submittedName>
</protein>
<evidence type="ECO:0000313" key="4">
    <source>
        <dbReference type="Proteomes" id="UP001497497"/>
    </source>
</evidence>
<dbReference type="EMBL" id="CAXITT010000032">
    <property type="protein sequence ID" value="CAL1528402.1"/>
    <property type="molecule type" value="Genomic_DNA"/>
</dbReference>
<reference evidence="3 4" key="1">
    <citation type="submission" date="2024-04" db="EMBL/GenBank/DDBJ databases">
        <authorList>
            <consortium name="Genoscope - CEA"/>
            <person name="William W."/>
        </authorList>
    </citation>
    <scope>NUCLEOTIDE SEQUENCE [LARGE SCALE GENOMIC DNA]</scope>
</reference>
<proteinExistence type="predicted"/>
<accession>A0AAV2H417</accession>
<dbReference type="Proteomes" id="UP001497497">
    <property type="component" value="Unassembled WGS sequence"/>
</dbReference>
<comment type="caution">
    <text evidence="3">The sequence shown here is derived from an EMBL/GenBank/DDBJ whole genome shotgun (WGS) entry which is preliminary data.</text>
</comment>
<dbReference type="AlphaFoldDB" id="A0AAV2H417"/>
<keyword evidence="1" id="KW-0472">Membrane</keyword>
<keyword evidence="1" id="KW-1133">Transmembrane helix</keyword>
<organism evidence="3 4">
    <name type="scientific">Lymnaea stagnalis</name>
    <name type="common">Great pond snail</name>
    <name type="synonym">Helix stagnalis</name>
    <dbReference type="NCBI Taxonomy" id="6523"/>
    <lineage>
        <taxon>Eukaryota</taxon>
        <taxon>Metazoa</taxon>
        <taxon>Spiralia</taxon>
        <taxon>Lophotrochozoa</taxon>
        <taxon>Mollusca</taxon>
        <taxon>Gastropoda</taxon>
        <taxon>Heterobranchia</taxon>
        <taxon>Euthyneura</taxon>
        <taxon>Panpulmonata</taxon>
        <taxon>Hygrophila</taxon>
        <taxon>Lymnaeoidea</taxon>
        <taxon>Lymnaeidae</taxon>
        <taxon>Lymnaea</taxon>
    </lineage>
</organism>
<name>A0AAV2H417_LYMST</name>
<evidence type="ECO:0000256" key="1">
    <source>
        <dbReference type="SAM" id="Phobius"/>
    </source>
</evidence>
<keyword evidence="1" id="KW-0812">Transmembrane</keyword>
<feature type="transmembrane region" description="Helical" evidence="1">
    <location>
        <begin position="270"/>
        <end position="294"/>
    </location>
</feature>
<keyword evidence="2" id="KW-0732">Signal</keyword>
<feature type="chain" id="PRO_5043987922" evidence="2">
    <location>
        <begin position="31"/>
        <end position="370"/>
    </location>
</feature>
<evidence type="ECO:0000256" key="2">
    <source>
        <dbReference type="SAM" id="SignalP"/>
    </source>
</evidence>
<keyword evidence="4" id="KW-1185">Reference proteome</keyword>
<sequence>MTLFVFRKMKSLCCWIGLIAILFLPEHIYCQEIQLNELRRTDCTQMETVGLVDTFFSYFFNATVKLSKQLEDYTIVQFEILRRNSKDYSFLFDVPIAYECLGLKLEISHQCKKIGDGIFNIDVFLRNESGDKIRGQVIHYNKSVLATDVKELSGDNETAESTGVLKINGEEMSSDMNCTKIIDVKDLIVEFECSNPDAPCVIEVKVDDAIVIDQNTDYAVYEDQVQSERDMLVSINYGACNLNGKVNQLRCFIKIVIDESGTDGCMGINYFLIISLAVVASVLILIVLLVIFLVKRHKRQKITTNKNSIGKDERNNEENRDITLVLNGSDKNVRFCKDIKYFEAKRLLLEENGDEPGPNETTEEHMCMSY</sequence>
<gene>
    <name evidence="3" type="ORF">GSLYS_00002572001</name>
</gene>
<evidence type="ECO:0000313" key="3">
    <source>
        <dbReference type="EMBL" id="CAL1528402.1"/>
    </source>
</evidence>
<feature type="signal peptide" evidence="2">
    <location>
        <begin position="1"/>
        <end position="30"/>
    </location>
</feature>